<dbReference type="Pfam" id="PF02384">
    <property type="entry name" value="N6_Mtase"/>
    <property type="match status" value="1"/>
</dbReference>
<dbReference type="RefSeq" id="WP_154789797.1">
    <property type="nucleotide sequence ID" value="NZ_WMBB01000010.1"/>
</dbReference>
<dbReference type="GO" id="GO:0032259">
    <property type="term" value="P:methylation"/>
    <property type="evidence" value="ECO:0007669"/>
    <property type="project" value="UniProtKB-KW"/>
</dbReference>
<protein>
    <submittedName>
        <fullName evidence="2">N-6 DNA methylase</fullName>
    </submittedName>
</protein>
<dbReference type="Gene3D" id="3.40.50.150">
    <property type="entry name" value="Vaccinia Virus protein VP39"/>
    <property type="match status" value="1"/>
</dbReference>
<evidence type="ECO:0000313" key="2">
    <source>
        <dbReference type="EMBL" id="MTE15343.1"/>
    </source>
</evidence>
<evidence type="ECO:0000313" key="3">
    <source>
        <dbReference type="Proteomes" id="UP000432464"/>
    </source>
</evidence>
<dbReference type="EMBL" id="WMBB01000010">
    <property type="protein sequence ID" value="MTE15343.1"/>
    <property type="molecule type" value="Genomic_DNA"/>
</dbReference>
<sequence length="52" mass="5458">MSSPSGDCEVAAVLMPAQAAVSADRQERDIRRAMVEAGAIQAVIALPTKMFP</sequence>
<dbReference type="AlphaFoldDB" id="A0A6I3KWZ0"/>
<dbReference type="InterPro" id="IPR029063">
    <property type="entry name" value="SAM-dependent_MTases_sf"/>
</dbReference>
<dbReference type="InterPro" id="IPR003356">
    <property type="entry name" value="DNA_methylase_A-5"/>
</dbReference>
<feature type="domain" description="DNA methylase adenine-specific" evidence="1">
    <location>
        <begin position="11"/>
        <end position="51"/>
    </location>
</feature>
<comment type="caution">
    <text evidence="2">The sequence shown here is derived from an EMBL/GenBank/DDBJ whole genome shotgun (WGS) entry which is preliminary data.</text>
</comment>
<dbReference type="GO" id="GO:0008170">
    <property type="term" value="F:N-methyltransferase activity"/>
    <property type="evidence" value="ECO:0007669"/>
    <property type="project" value="InterPro"/>
</dbReference>
<keyword evidence="2" id="KW-0808">Transferase</keyword>
<reference evidence="2 3" key="1">
    <citation type="submission" date="2019-11" db="EMBL/GenBank/DDBJ databases">
        <title>Nocardia sp. nov. CT2-14 isolated from soil.</title>
        <authorList>
            <person name="Kanchanasin P."/>
            <person name="Tanasupawat S."/>
            <person name="Yuki M."/>
            <person name="Kudo T."/>
        </authorList>
    </citation>
    <scope>NUCLEOTIDE SEQUENCE [LARGE SCALE GENOMIC DNA]</scope>
    <source>
        <strain evidence="2 3">CT2-14</strain>
    </source>
</reference>
<accession>A0A6I3KWZ0</accession>
<gene>
    <name evidence="2" type="ORF">GLP40_21530</name>
</gene>
<organism evidence="2 3">
    <name type="scientific">Nocardia aurantiaca</name>
    <dbReference type="NCBI Taxonomy" id="2675850"/>
    <lineage>
        <taxon>Bacteria</taxon>
        <taxon>Bacillati</taxon>
        <taxon>Actinomycetota</taxon>
        <taxon>Actinomycetes</taxon>
        <taxon>Mycobacteriales</taxon>
        <taxon>Nocardiaceae</taxon>
        <taxon>Nocardia</taxon>
    </lineage>
</organism>
<keyword evidence="2" id="KW-0489">Methyltransferase</keyword>
<dbReference type="GO" id="GO:0003677">
    <property type="term" value="F:DNA binding"/>
    <property type="evidence" value="ECO:0007669"/>
    <property type="project" value="InterPro"/>
</dbReference>
<name>A0A6I3KWZ0_9NOCA</name>
<keyword evidence="3" id="KW-1185">Reference proteome</keyword>
<proteinExistence type="predicted"/>
<evidence type="ECO:0000259" key="1">
    <source>
        <dbReference type="Pfam" id="PF02384"/>
    </source>
</evidence>
<dbReference type="Proteomes" id="UP000432464">
    <property type="component" value="Unassembled WGS sequence"/>
</dbReference>